<evidence type="ECO:0000313" key="5">
    <source>
        <dbReference type="EMBL" id="KAJ1645533.1"/>
    </source>
</evidence>
<evidence type="ECO:0000256" key="3">
    <source>
        <dbReference type="SAM" id="MobiDB-lite"/>
    </source>
</evidence>
<reference evidence="5" key="1">
    <citation type="submission" date="2022-07" db="EMBL/GenBank/DDBJ databases">
        <title>Phylogenomic reconstructions and comparative analyses of Kickxellomycotina fungi.</title>
        <authorList>
            <person name="Reynolds N.K."/>
            <person name="Stajich J.E."/>
            <person name="Barry K."/>
            <person name="Grigoriev I.V."/>
            <person name="Crous P."/>
            <person name="Smith M.E."/>
        </authorList>
    </citation>
    <scope>NUCLEOTIDE SEQUENCE</scope>
    <source>
        <strain evidence="5">NBRC 105413</strain>
    </source>
</reference>
<dbReference type="Pfam" id="PF09745">
    <property type="entry name" value="NSRP1_N"/>
    <property type="match status" value="1"/>
</dbReference>
<feature type="compositionally biased region" description="Low complexity" evidence="3">
    <location>
        <begin position="178"/>
        <end position="187"/>
    </location>
</feature>
<dbReference type="GO" id="GO:0000381">
    <property type="term" value="P:regulation of alternative mRNA splicing, via spliceosome"/>
    <property type="evidence" value="ECO:0007669"/>
    <property type="project" value="InterPro"/>
</dbReference>
<protein>
    <recommendedName>
        <fullName evidence="4">Nuclear speckle splicing regulatory protein 1 N-terminal domain-containing protein</fullName>
    </recommendedName>
</protein>
<dbReference type="InterPro" id="IPR053246">
    <property type="entry name" value="NS_splicing_regulatory_protein"/>
</dbReference>
<dbReference type="AlphaFoldDB" id="A0A9W7XM62"/>
<comment type="similarity">
    <text evidence="1">Belongs to the NSRP1 family.</text>
</comment>
<dbReference type="Proteomes" id="UP001145021">
    <property type="component" value="Unassembled WGS sequence"/>
</dbReference>
<gene>
    <name evidence="5" type="ORF">LPJ64_002873</name>
</gene>
<dbReference type="PANTHER" id="PTHR47845:SF1">
    <property type="entry name" value="NUCLEAR SPECKLE SPLICING REGULATORY PROTEIN 1 HOMOLOG"/>
    <property type="match status" value="1"/>
</dbReference>
<dbReference type="InterPro" id="IPR018612">
    <property type="entry name" value="NSRP1_N"/>
</dbReference>
<feature type="compositionally biased region" description="Polar residues" evidence="3">
    <location>
        <begin position="20"/>
        <end position="38"/>
    </location>
</feature>
<keyword evidence="2" id="KW-0175">Coiled coil</keyword>
<keyword evidence="6" id="KW-1185">Reference proteome</keyword>
<feature type="compositionally biased region" description="Basic and acidic residues" evidence="3">
    <location>
        <begin position="299"/>
        <end position="315"/>
    </location>
</feature>
<name>A0A9W7XM62_9FUNG</name>
<comment type="caution">
    <text evidence="5">The sequence shown here is derived from an EMBL/GenBank/DDBJ whole genome shotgun (WGS) entry which is preliminary data.</text>
</comment>
<feature type="compositionally biased region" description="Polar residues" evidence="3">
    <location>
        <begin position="1"/>
        <end position="10"/>
    </location>
</feature>
<evidence type="ECO:0000313" key="6">
    <source>
        <dbReference type="Proteomes" id="UP001145021"/>
    </source>
</evidence>
<accession>A0A9W7XM62</accession>
<proteinExistence type="inferred from homology"/>
<dbReference type="EMBL" id="JANBOH010000100">
    <property type="protein sequence ID" value="KAJ1645533.1"/>
    <property type="molecule type" value="Genomic_DNA"/>
</dbReference>
<dbReference type="PANTHER" id="PTHR47845">
    <property type="entry name" value="NUCLEAR SPECKLE SPLICING REGULATORY PROTEIN 1 HOMOLOG"/>
    <property type="match status" value="1"/>
</dbReference>
<organism evidence="5 6">
    <name type="scientific">Coemansia asiatica</name>
    <dbReference type="NCBI Taxonomy" id="1052880"/>
    <lineage>
        <taxon>Eukaryota</taxon>
        <taxon>Fungi</taxon>
        <taxon>Fungi incertae sedis</taxon>
        <taxon>Zoopagomycota</taxon>
        <taxon>Kickxellomycotina</taxon>
        <taxon>Kickxellomycetes</taxon>
        <taxon>Kickxellales</taxon>
        <taxon>Kickxellaceae</taxon>
        <taxon>Coemansia</taxon>
    </lineage>
</organism>
<feature type="compositionally biased region" description="Basic and acidic residues" evidence="3">
    <location>
        <begin position="255"/>
        <end position="264"/>
    </location>
</feature>
<feature type="region of interest" description="Disordered" evidence="3">
    <location>
        <begin position="243"/>
        <end position="315"/>
    </location>
</feature>
<feature type="compositionally biased region" description="Basic and acidic residues" evidence="3">
    <location>
        <begin position="162"/>
        <end position="177"/>
    </location>
</feature>
<feature type="compositionally biased region" description="Basic and acidic residues" evidence="3">
    <location>
        <begin position="39"/>
        <end position="53"/>
    </location>
</feature>
<evidence type="ECO:0000259" key="4">
    <source>
        <dbReference type="Pfam" id="PF09745"/>
    </source>
</evidence>
<sequence length="348" mass="40240">MRKSAGTKTGLNIRKPVVPTQATNSADSRSSAISTKSVFSEHSDTEDIDNKAAPETKIAGFQVRSSKVLSVDRAEADPSVYAYDEVYDEISNARNRIKNQRLKKDDLKPKYMEKLIESAKQRQIQKEVVRERLLTKERQREGEKFADKEVIVTDGYKKQKEMRQKLVEEEELREQKQKQQQQQQQKEMGTAGFYRGILDHIDREDVSKAIAESNASSRLVKGDREQHIAAEHENKQSLRAGLNVSSHNKQQQQKQHQERLDSRQDSLASKGSDDLRDDHRPASAQHHHLREKGLSLSRDVAEQKRLQEEAKEQERQELIRKYARRNDRAAIEAARMRYLQRKQAVSFN</sequence>
<evidence type="ECO:0000256" key="1">
    <source>
        <dbReference type="ARBA" id="ARBA00010126"/>
    </source>
</evidence>
<feature type="domain" description="Nuclear speckle splicing regulatory protein 1 N-terminal" evidence="4">
    <location>
        <begin position="73"/>
        <end position="184"/>
    </location>
</feature>
<feature type="region of interest" description="Disordered" evidence="3">
    <location>
        <begin position="162"/>
        <end position="191"/>
    </location>
</feature>
<feature type="region of interest" description="Disordered" evidence="3">
    <location>
        <begin position="1"/>
        <end position="53"/>
    </location>
</feature>
<feature type="compositionally biased region" description="Basic and acidic residues" evidence="3">
    <location>
        <begin position="271"/>
        <end position="281"/>
    </location>
</feature>
<evidence type="ECO:0000256" key="2">
    <source>
        <dbReference type="ARBA" id="ARBA00023054"/>
    </source>
</evidence>